<feature type="compositionally biased region" description="Low complexity" evidence="1">
    <location>
        <begin position="246"/>
        <end position="269"/>
    </location>
</feature>
<keyword evidence="2" id="KW-0732">Signal</keyword>
<gene>
    <name evidence="3" type="ORF">SAMN06265221_10616</name>
</gene>
<feature type="signal peptide" evidence="2">
    <location>
        <begin position="1"/>
        <end position="19"/>
    </location>
</feature>
<protein>
    <submittedName>
        <fullName evidence="3">Tetratricopeptide repeat-containing protein</fullName>
    </submittedName>
</protein>
<dbReference type="OrthoDB" id="7324591at2"/>
<dbReference type="AlphaFoldDB" id="A0A521D4P4"/>
<keyword evidence="4" id="KW-1185">Reference proteome</keyword>
<feature type="chain" id="PRO_5021940867" evidence="2">
    <location>
        <begin position="20"/>
        <end position="457"/>
    </location>
</feature>
<dbReference type="Proteomes" id="UP000319014">
    <property type="component" value="Unassembled WGS sequence"/>
</dbReference>
<dbReference type="EMBL" id="FXTK01000006">
    <property type="protein sequence ID" value="SMO65860.1"/>
    <property type="molecule type" value="Genomic_DNA"/>
</dbReference>
<reference evidence="3 4" key="1">
    <citation type="submission" date="2017-05" db="EMBL/GenBank/DDBJ databases">
        <authorList>
            <person name="Varghese N."/>
            <person name="Submissions S."/>
        </authorList>
    </citation>
    <scope>NUCLEOTIDE SEQUENCE [LARGE SCALE GENOMIC DNA]</scope>
    <source>
        <strain evidence="3 4">DSM 100094</strain>
    </source>
</reference>
<dbReference type="RefSeq" id="WP_142662878.1">
    <property type="nucleotide sequence ID" value="NZ_FXTK01000006.1"/>
</dbReference>
<dbReference type="Gene3D" id="1.25.40.10">
    <property type="entry name" value="Tetratricopeptide repeat domain"/>
    <property type="match status" value="1"/>
</dbReference>
<organism evidence="3 4">
    <name type="scientific">Paracoccus laeviglucosivorans</name>
    <dbReference type="NCBI Taxonomy" id="1197861"/>
    <lineage>
        <taxon>Bacteria</taxon>
        <taxon>Pseudomonadati</taxon>
        <taxon>Pseudomonadota</taxon>
        <taxon>Alphaproteobacteria</taxon>
        <taxon>Rhodobacterales</taxon>
        <taxon>Paracoccaceae</taxon>
        <taxon>Paracoccus</taxon>
    </lineage>
</organism>
<dbReference type="InterPro" id="IPR011990">
    <property type="entry name" value="TPR-like_helical_dom_sf"/>
</dbReference>
<evidence type="ECO:0000256" key="1">
    <source>
        <dbReference type="SAM" id="MobiDB-lite"/>
    </source>
</evidence>
<dbReference type="InterPro" id="IPR019734">
    <property type="entry name" value="TPR_rpt"/>
</dbReference>
<dbReference type="Pfam" id="PF13174">
    <property type="entry name" value="TPR_6"/>
    <property type="match status" value="2"/>
</dbReference>
<evidence type="ECO:0000313" key="4">
    <source>
        <dbReference type="Proteomes" id="UP000319014"/>
    </source>
</evidence>
<evidence type="ECO:0000256" key="2">
    <source>
        <dbReference type="SAM" id="SignalP"/>
    </source>
</evidence>
<evidence type="ECO:0000313" key="3">
    <source>
        <dbReference type="EMBL" id="SMO65860.1"/>
    </source>
</evidence>
<feature type="region of interest" description="Disordered" evidence="1">
    <location>
        <begin position="241"/>
        <end position="295"/>
    </location>
</feature>
<sequence>MIRPALIAALLLSATPVLAQTAPPSDELLALNMYVQQGDQTAADAELRRLRLKYPQWSPPSDLSRLSGSSVPQAEIDQFYRQVAAGQLDQARQTLAQARRNYPEWTPSPDMTAQLETADGQRALDTALQGDDVEAARSVAARTPGLLRCDRINNAWRIADGQKAAGAKAEAMATYRAILSACTNPADLVSTIEKADAAASEAELRAMVAQVSARLPSETGRFDTVLQRLLAGRGVVTAAPAATTNQRSATPAAQAAPQPAQTPRAAATPRRTERAATQSATPRAPRGESPAQCAARTANARAAGTVLERAWCVYNLDRTMDAMADFRAALGGRLNAQQRRDAQYGLALSYLKMGMSEPAAQIAATTDFDHRQRVDIERQILDQRGVQAYKQRRYRDAIRYFDAIEQVTGSIRRDLAILRAYAYLNAGQRPKALSEFRRLNNELSTSETRKGIQAASD</sequence>
<dbReference type="SUPFAM" id="SSF48452">
    <property type="entry name" value="TPR-like"/>
    <property type="match status" value="2"/>
</dbReference>
<name>A0A521D4P4_9RHOB</name>
<accession>A0A521D4P4</accession>
<proteinExistence type="predicted"/>